<dbReference type="GO" id="GO:0003676">
    <property type="term" value="F:nucleic acid binding"/>
    <property type="evidence" value="ECO:0007669"/>
    <property type="project" value="InterPro"/>
</dbReference>
<dbReference type="Gene3D" id="3.30.70.330">
    <property type="match status" value="1"/>
</dbReference>
<evidence type="ECO:0000256" key="1">
    <source>
        <dbReference type="SAM" id="MobiDB-lite"/>
    </source>
</evidence>
<evidence type="ECO:0000313" key="3">
    <source>
        <dbReference type="Proteomes" id="UP001141434"/>
    </source>
</evidence>
<dbReference type="Proteomes" id="UP001141434">
    <property type="component" value="Unassembled WGS sequence"/>
</dbReference>
<reference evidence="2" key="2">
    <citation type="journal article" date="2023" name="IMA Fungus">
        <title>Comparative genomic study of the Penicillium genus elucidates a diverse pangenome and 15 lateral gene transfer events.</title>
        <authorList>
            <person name="Petersen C."/>
            <person name="Sorensen T."/>
            <person name="Nielsen M.R."/>
            <person name="Sondergaard T.E."/>
            <person name="Sorensen J.L."/>
            <person name="Fitzpatrick D.A."/>
            <person name="Frisvad J.C."/>
            <person name="Nielsen K.L."/>
        </authorList>
    </citation>
    <scope>NUCLEOTIDE SEQUENCE</scope>
    <source>
        <strain evidence="2">IBT 34128</strain>
    </source>
</reference>
<dbReference type="AlphaFoldDB" id="A0A9W9F2R2"/>
<dbReference type="EMBL" id="JAPMSZ010000009">
    <property type="protein sequence ID" value="KAJ5092588.1"/>
    <property type="molecule type" value="Genomic_DNA"/>
</dbReference>
<dbReference type="InterPro" id="IPR012677">
    <property type="entry name" value="Nucleotide-bd_a/b_plait_sf"/>
</dbReference>
<feature type="compositionally biased region" description="Polar residues" evidence="1">
    <location>
        <begin position="542"/>
        <end position="553"/>
    </location>
</feature>
<dbReference type="InterPro" id="IPR035979">
    <property type="entry name" value="RBD_domain_sf"/>
</dbReference>
<organism evidence="2 3">
    <name type="scientific">Penicillium alfredii</name>
    <dbReference type="NCBI Taxonomy" id="1506179"/>
    <lineage>
        <taxon>Eukaryota</taxon>
        <taxon>Fungi</taxon>
        <taxon>Dikarya</taxon>
        <taxon>Ascomycota</taxon>
        <taxon>Pezizomycotina</taxon>
        <taxon>Eurotiomycetes</taxon>
        <taxon>Eurotiomycetidae</taxon>
        <taxon>Eurotiales</taxon>
        <taxon>Aspergillaceae</taxon>
        <taxon>Penicillium</taxon>
    </lineage>
</organism>
<reference evidence="2" key="1">
    <citation type="submission" date="2022-11" db="EMBL/GenBank/DDBJ databases">
        <authorList>
            <person name="Petersen C."/>
        </authorList>
    </citation>
    <scope>NUCLEOTIDE SEQUENCE</scope>
    <source>
        <strain evidence="2">IBT 34128</strain>
    </source>
</reference>
<accession>A0A9W9F2R2</accession>
<feature type="region of interest" description="Disordered" evidence="1">
    <location>
        <begin position="409"/>
        <end position="454"/>
    </location>
</feature>
<feature type="compositionally biased region" description="Polar residues" evidence="1">
    <location>
        <begin position="409"/>
        <end position="447"/>
    </location>
</feature>
<feature type="compositionally biased region" description="Basic and acidic residues" evidence="1">
    <location>
        <begin position="619"/>
        <end position="632"/>
    </location>
</feature>
<feature type="region of interest" description="Disordered" evidence="1">
    <location>
        <begin position="542"/>
        <end position="586"/>
    </location>
</feature>
<feature type="compositionally biased region" description="Low complexity" evidence="1">
    <location>
        <begin position="568"/>
        <end position="586"/>
    </location>
</feature>
<dbReference type="GeneID" id="81397152"/>
<evidence type="ECO:0000313" key="2">
    <source>
        <dbReference type="EMBL" id="KAJ5092588.1"/>
    </source>
</evidence>
<keyword evidence="3" id="KW-1185">Reference proteome</keyword>
<dbReference type="RefSeq" id="XP_056510783.1">
    <property type="nucleotide sequence ID" value="XM_056657983.1"/>
</dbReference>
<comment type="caution">
    <text evidence="2">The sequence shown here is derived from an EMBL/GenBank/DDBJ whole genome shotgun (WGS) entry which is preliminary data.</text>
</comment>
<dbReference type="OrthoDB" id="336240at2759"/>
<dbReference type="CDD" id="cd12254">
    <property type="entry name" value="RRM_hnRNPH_ESRPs_RBM12_like"/>
    <property type="match status" value="1"/>
</dbReference>
<name>A0A9W9F2R2_9EURO</name>
<protein>
    <recommendedName>
        <fullName evidence="4">RRM domain-containing protein</fullName>
    </recommendedName>
</protein>
<sequence length="632" mass="71998">MPFSHIHALLGSALWDPEMLTDQHLEMFREQMRQFEVQSLEEILSPVQVPIGSVIHQKVPDHWGVVKISNIPYTVTRQEVHHFLGRSAGLISPPEGTPVHIIMERSTGKTMDCYVEFVTLNDARDTVTRINRSAEYGRLPRMGSRHVEVTLSSQDELMQALFPRAKCIKWVNGKPLEQENTDWWSTGFNGFLTDEELFCVFHHAEAPQRSPFAVKVPQRTYESMISTIWKFPWFATDMYTVHAYKELFLTLRGMIMILKDRIRRRNTVGLDQRLLFELVNAGVNCPAFNPRMKYCFAYLADDLTVLSHLPENYVLYFPFDTLTWLPGYNLTTLKFYAHLIGHGRTSHTEREGLINEYKDMRLLRIYGTWWFEWLSERETTLQYCDAVHYESRVMRELIITGYNNLLDTKSSPSSIGTAPKSPSDTSVKSPDSQKTVRPNKAQVTSRGPNVPLPSEGALVQMRQATDSFLMPPPPAPQTPSQGTNPYVNHPVIPHTTNRGPMGMVTQSASRRNNELMLTHYVPHSSSHGIRSFSVPWAPSVVPSTPANRQNPRSITGFGTPGRHTTYEGMGSAPGPTPGPTTSTPQINQSQEIQSQIYWSQINQTQNNRPSYPFPFGRQTRRDGSTFNRRNES</sequence>
<dbReference type="SUPFAM" id="SSF54928">
    <property type="entry name" value="RNA-binding domain, RBD"/>
    <property type="match status" value="1"/>
</dbReference>
<gene>
    <name evidence="2" type="ORF">NUU61_007458</name>
</gene>
<proteinExistence type="predicted"/>
<evidence type="ECO:0008006" key="4">
    <source>
        <dbReference type="Google" id="ProtNLM"/>
    </source>
</evidence>
<feature type="region of interest" description="Disordered" evidence="1">
    <location>
        <begin position="604"/>
        <end position="632"/>
    </location>
</feature>